<protein>
    <recommendedName>
        <fullName evidence="11">C2H2-type domain-containing protein</fullName>
    </recommendedName>
</protein>
<organism evidence="12 13">
    <name type="scientific">Rhizophagus clarus</name>
    <dbReference type="NCBI Taxonomy" id="94130"/>
    <lineage>
        <taxon>Eukaryota</taxon>
        <taxon>Fungi</taxon>
        <taxon>Fungi incertae sedis</taxon>
        <taxon>Mucoromycota</taxon>
        <taxon>Glomeromycotina</taxon>
        <taxon>Glomeromycetes</taxon>
        <taxon>Glomerales</taxon>
        <taxon>Glomeraceae</taxon>
        <taxon>Rhizophagus</taxon>
    </lineage>
</organism>
<dbReference type="InterPro" id="IPR013087">
    <property type="entry name" value="Znf_C2H2_type"/>
</dbReference>
<dbReference type="SMART" id="SM00355">
    <property type="entry name" value="ZnF_C2H2"/>
    <property type="match status" value="2"/>
</dbReference>
<keyword evidence="2" id="KW-0479">Metal-binding</keyword>
<accession>A0A8H3QXF4</accession>
<dbReference type="PROSITE" id="PS00028">
    <property type="entry name" value="ZINC_FINGER_C2H2_1"/>
    <property type="match status" value="2"/>
</dbReference>
<feature type="compositionally biased region" description="Low complexity" evidence="10">
    <location>
        <begin position="157"/>
        <end position="174"/>
    </location>
</feature>
<keyword evidence="8" id="KW-0539">Nucleus</keyword>
<dbReference type="Gene3D" id="3.30.160.60">
    <property type="entry name" value="Classic Zinc Finger"/>
    <property type="match status" value="2"/>
</dbReference>
<dbReference type="GO" id="GO:0005634">
    <property type="term" value="C:nucleus"/>
    <property type="evidence" value="ECO:0007669"/>
    <property type="project" value="UniProtKB-SubCell"/>
</dbReference>
<dbReference type="GO" id="GO:0000981">
    <property type="term" value="F:DNA-binding transcription factor activity, RNA polymerase II-specific"/>
    <property type="evidence" value="ECO:0007669"/>
    <property type="project" value="TreeGrafter"/>
</dbReference>
<dbReference type="Proteomes" id="UP000615446">
    <property type="component" value="Unassembled WGS sequence"/>
</dbReference>
<evidence type="ECO:0000256" key="5">
    <source>
        <dbReference type="ARBA" id="ARBA00022833"/>
    </source>
</evidence>
<dbReference type="Pfam" id="PF00096">
    <property type="entry name" value="zf-C2H2"/>
    <property type="match status" value="2"/>
</dbReference>
<name>A0A8H3QXF4_9GLOM</name>
<keyword evidence="5" id="KW-0862">Zinc</keyword>
<evidence type="ECO:0000256" key="6">
    <source>
        <dbReference type="ARBA" id="ARBA00023015"/>
    </source>
</evidence>
<dbReference type="EMBL" id="BLAL01000246">
    <property type="protein sequence ID" value="GES96020.1"/>
    <property type="molecule type" value="Genomic_DNA"/>
</dbReference>
<comment type="caution">
    <text evidence="12">The sequence shown here is derived from an EMBL/GenBank/DDBJ whole genome shotgun (WGS) entry which is preliminary data.</text>
</comment>
<dbReference type="AlphaFoldDB" id="A0A8H3QXF4"/>
<evidence type="ECO:0000256" key="4">
    <source>
        <dbReference type="ARBA" id="ARBA00022771"/>
    </source>
</evidence>
<reference evidence="12" key="1">
    <citation type="submission" date="2019-10" db="EMBL/GenBank/DDBJ databases">
        <title>Conservation and host-specific expression of non-tandemly repeated heterogenous ribosome RNA gene in arbuscular mycorrhizal fungi.</title>
        <authorList>
            <person name="Maeda T."/>
            <person name="Kobayashi Y."/>
            <person name="Nakagawa T."/>
            <person name="Ezawa T."/>
            <person name="Yamaguchi K."/>
            <person name="Bino T."/>
            <person name="Nishimoto Y."/>
            <person name="Shigenobu S."/>
            <person name="Kawaguchi M."/>
        </authorList>
    </citation>
    <scope>NUCLEOTIDE SEQUENCE</scope>
    <source>
        <strain evidence="12">HR1</strain>
    </source>
</reference>
<feature type="domain" description="C2H2-type" evidence="11">
    <location>
        <begin position="322"/>
        <end position="349"/>
    </location>
</feature>
<sequence>MNVTAEQNIKLYVNDFDFLKNFIYIYNPSQQQKFQQQQQQQQRYHQVIEANTFANTSPYLTTTNSQHHHQQEAAVTAAAQLAYVQHQIQSSYIYNPNSYPSPPLDSNAVHSLNMDSTTDSSNHHHNENKNYHGIITDNPHLTSPPPFTNDHKPHINTTDNYPTTSSYTSSAYPPSTMDRRTSLNAGLVSGIHHGKVMHQLSPSVDGGSSDTTEPWRAPVVMAPQDNNGIPFSFGHSTAAPMGYFSQHPVSYDRNGIPHFAAPTPQDYPITMGSMGLTNPNGNGSRNAPPQFQQNPQRPRPVTPQDMMTTFSSKTVSSTPKRYKCNVCQKRFTRPSSLQTHTYSHTGEKPFKCPVEGCGRHFSVVSNLRRHQKIHTK</sequence>
<dbReference type="PANTHER" id="PTHR24408">
    <property type="entry name" value="ZINC FINGER PROTEIN"/>
    <property type="match status" value="1"/>
</dbReference>
<evidence type="ECO:0000256" key="3">
    <source>
        <dbReference type="ARBA" id="ARBA00022737"/>
    </source>
</evidence>
<feature type="region of interest" description="Disordered" evidence="10">
    <location>
        <begin position="103"/>
        <end position="174"/>
    </location>
</feature>
<keyword evidence="4 9" id="KW-0863">Zinc-finger</keyword>
<feature type="compositionally biased region" description="Polar residues" evidence="10">
    <location>
        <begin position="275"/>
        <end position="287"/>
    </location>
</feature>
<proteinExistence type="predicted"/>
<evidence type="ECO:0000256" key="7">
    <source>
        <dbReference type="ARBA" id="ARBA00023163"/>
    </source>
</evidence>
<evidence type="ECO:0000256" key="2">
    <source>
        <dbReference type="ARBA" id="ARBA00022723"/>
    </source>
</evidence>
<evidence type="ECO:0000256" key="8">
    <source>
        <dbReference type="ARBA" id="ARBA00023242"/>
    </source>
</evidence>
<comment type="subcellular location">
    <subcellularLocation>
        <location evidence="1">Nucleus</location>
    </subcellularLocation>
</comment>
<keyword evidence="7" id="KW-0804">Transcription</keyword>
<evidence type="ECO:0000256" key="10">
    <source>
        <dbReference type="SAM" id="MobiDB-lite"/>
    </source>
</evidence>
<evidence type="ECO:0000259" key="11">
    <source>
        <dbReference type="PROSITE" id="PS50157"/>
    </source>
</evidence>
<dbReference type="GO" id="GO:0008270">
    <property type="term" value="F:zinc ion binding"/>
    <property type="evidence" value="ECO:0007669"/>
    <property type="project" value="UniProtKB-KW"/>
</dbReference>
<evidence type="ECO:0000313" key="12">
    <source>
        <dbReference type="EMBL" id="GES96020.1"/>
    </source>
</evidence>
<evidence type="ECO:0000256" key="9">
    <source>
        <dbReference type="PROSITE-ProRule" id="PRU00042"/>
    </source>
</evidence>
<gene>
    <name evidence="12" type="ORF">RCL2_002266700</name>
</gene>
<feature type="domain" description="C2H2-type" evidence="11">
    <location>
        <begin position="350"/>
        <end position="376"/>
    </location>
</feature>
<evidence type="ECO:0000313" key="13">
    <source>
        <dbReference type="Proteomes" id="UP000615446"/>
    </source>
</evidence>
<dbReference type="PROSITE" id="PS50157">
    <property type="entry name" value="ZINC_FINGER_C2H2_2"/>
    <property type="match status" value="2"/>
</dbReference>
<feature type="region of interest" description="Disordered" evidence="10">
    <location>
        <begin position="260"/>
        <end position="304"/>
    </location>
</feature>
<dbReference type="FunFam" id="3.30.160.60:FF:001102">
    <property type="entry name" value="Transcription factor IIIA"/>
    <property type="match status" value="1"/>
</dbReference>
<feature type="compositionally biased region" description="Polar residues" evidence="10">
    <location>
        <begin position="108"/>
        <end position="120"/>
    </location>
</feature>
<dbReference type="GO" id="GO:0043565">
    <property type="term" value="F:sequence-specific DNA binding"/>
    <property type="evidence" value="ECO:0007669"/>
    <property type="project" value="TreeGrafter"/>
</dbReference>
<dbReference type="PANTHER" id="PTHR24408:SF58">
    <property type="entry name" value="TRANSCRIPTION FACTOR (TFIIIA), PUTATIVE (AFU_ORTHOLOGUE AFUA_1G05150)-RELATED"/>
    <property type="match status" value="1"/>
</dbReference>
<keyword evidence="6" id="KW-0805">Transcription regulation</keyword>
<dbReference type="SUPFAM" id="SSF57667">
    <property type="entry name" value="beta-beta-alpha zinc fingers"/>
    <property type="match status" value="1"/>
</dbReference>
<dbReference type="InterPro" id="IPR036236">
    <property type="entry name" value="Znf_C2H2_sf"/>
</dbReference>
<dbReference type="OrthoDB" id="6077919at2759"/>
<feature type="compositionally biased region" description="Basic and acidic residues" evidence="10">
    <location>
        <begin position="121"/>
        <end position="130"/>
    </location>
</feature>
<evidence type="ECO:0000256" key="1">
    <source>
        <dbReference type="ARBA" id="ARBA00004123"/>
    </source>
</evidence>
<dbReference type="FunFam" id="3.30.160.60:FF:000062">
    <property type="entry name" value="RB-associated KRAB zinc finger protein-like"/>
    <property type="match status" value="1"/>
</dbReference>
<keyword evidence="3" id="KW-0677">Repeat</keyword>